<dbReference type="AlphaFoldDB" id="A0A3S4Z8U2"/>
<organism evidence="1 2">
    <name type="scientific">Actinomyces viscosus</name>
    <dbReference type="NCBI Taxonomy" id="1656"/>
    <lineage>
        <taxon>Bacteria</taxon>
        <taxon>Bacillati</taxon>
        <taxon>Actinomycetota</taxon>
        <taxon>Actinomycetes</taxon>
        <taxon>Actinomycetales</taxon>
        <taxon>Actinomycetaceae</taxon>
        <taxon>Actinomyces</taxon>
    </lineage>
</organism>
<dbReference type="Proteomes" id="UP000268658">
    <property type="component" value="Chromosome"/>
</dbReference>
<dbReference type="GO" id="GO:0016757">
    <property type="term" value="F:glycosyltransferase activity"/>
    <property type="evidence" value="ECO:0007669"/>
    <property type="project" value="UniProtKB-KW"/>
</dbReference>
<dbReference type="PANTHER" id="PTHR45947">
    <property type="entry name" value="SULFOQUINOVOSYL TRANSFERASE SQD2"/>
    <property type="match status" value="1"/>
</dbReference>
<dbReference type="KEGG" id="avc:NCTC10951_01529"/>
<dbReference type="PANTHER" id="PTHR45947:SF3">
    <property type="entry name" value="SULFOQUINOVOSYL TRANSFERASE SQD2"/>
    <property type="match status" value="1"/>
</dbReference>
<accession>A0A3S4Z8U2</accession>
<name>A0A3S4Z8U2_ACTVI</name>
<dbReference type="Pfam" id="PF13692">
    <property type="entry name" value="Glyco_trans_1_4"/>
    <property type="match status" value="1"/>
</dbReference>
<dbReference type="InterPro" id="IPR050194">
    <property type="entry name" value="Glycosyltransferase_grp1"/>
</dbReference>
<evidence type="ECO:0000313" key="2">
    <source>
        <dbReference type="Proteomes" id="UP000268658"/>
    </source>
</evidence>
<dbReference type="EC" id="2.4.1.57" evidence="1"/>
<keyword evidence="1" id="KW-0328">Glycosyltransferase</keyword>
<sequence>MGGMRVTVVTTWLPTDRAPSSGSFVLRDSAAIRDAGQDVRIIHLVPPHQDDGARHRTLEGMRVLSIPMKPSSPLSVARAAGRLRPALEGTDVLHSMAMSSLLPLTALDHARALTLPWVHTEHWSGLTNPDTLGPALRAAIPVVGHGLARPDLVTAVCEYLAAPIRALRRGLPTAVVPCIVEPQDTVAELPGGDSPDGVGSTDGISMVTVGGLVERKDPMACLDVLAELTARGRPATMTFVGEGPLRADIEERLAADPSLAERTRLTGNLDSAGVRAELARADVFIGPTRGDNFFVSAAEAITSGRPVVVSDAGGQTEYVTQANGTVLPLGADSGQWADAVVETVERLAPRGAASIAATIGDRFSSAQVGGAYRRLHEEVASAFTAAPPARREWRRAGR</sequence>
<dbReference type="SUPFAM" id="SSF53756">
    <property type="entry name" value="UDP-Glycosyltransferase/glycogen phosphorylase"/>
    <property type="match status" value="1"/>
</dbReference>
<dbReference type="Gene3D" id="3.40.50.2000">
    <property type="entry name" value="Glycogen Phosphorylase B"/>
    <property type="match status" value="2"/>
</dbReference>
<reference evidence="1 2" key="1">
    <citation type="submission" date="2018-12" db="EMBL/GenBank/DDBJ databases">
        <authorList>
            <consortium name="Pathogen Informatics"/>
        </authorList>
    </citation>
    <scope>NUCLEOTIDE SEQUENCE [LARGE SCALE GENOMIC DNA]</scope>
    <source>
        <strain evidence="1 2">NCTC10951</strain>
    </source>
</reference>
<gene>
    <name evidence="1" type="primary">pimC</name>
    <name evidence="1" type="ORF">NCTC10951_01529</name>
</gene>
<protein>
    <submittedName>
        <fullName evidence="1">GDP-mannose-dependent alpha-(1-6)-phosphatidylinositol dimannoside mannosyltransferase</fullName>
        <ecNumber evidence="1">2.4.1.57</ecNumber>
    </submittedName>
</protein>
<dbReference type="EMBL" id="LR134477">
    <property type="protein sequence ID" value="VEI16155.1"/>
    <property type="molecule type" value="Genomic_DNA"/>
</dbReference>
<proteinExistence type="predicted"/>
<evidence type="ECO:0000313" key="1">
    <source>
        <dbReference type="EMBL" id="VEI16155.1"/>
    </source>
</evidence>
<keyword evidence="1" id="KW-0808">Transferase</keyword>